<feature type="compositionally biased region" description="Basic residues" evidence="7">
    <location>
        <begin position="687"/>
        <end position="698"/>
    </location>
</feature>
<evidence type="ECO:0000256" key="5">
    <source>
        <dbReference type="ARBA" id="ARBA00023136"/>
    </source>
</evidence>
<keyword evidence="5" id="KW-0472">Membrane</keyword>
<dbReference type="OrthoDB" id="5985073at2759"/>
<dbReference type="Proteomes" id="UP000225706">
    <property type="component" value="Unassembled WGS sequence"/>
</dbReference>
<dbReference type="PANTHER" id="PTHR24269:SF16">
    <property type="entry name" value="PROTEIN SLG1"/>
    <property type="match status" value="1"/>
</dbReference>
<protein>
    <submittedName>
        <fullName evidence="9">Xylosyltransferase oxt</fullName>
    </submittedName>
</protein>
<dbReference type="GO" id="GO:0005886">
    <property type="term" value="C:plasma membrane"/>
    <property type="evidence" value="ECO:0007669"/>
    <property type="project" value="TreeGrafter"/>
</dbReference>
<dbReference type="Pfam" id="PF01822">
    <property type="entry name" value="WSC"/>
    <property type="match status" value="2"/>
</dbReference>
<organism evidence="9 10">
    <name type="scientific">Stylophora pistillata</name>
    <name type="common">Smooth cauliflower coral</name>
    <dbReference type="NCBI Taxonomy" id="50429"/>
    <lineage>
        <taxon>Eukaryota</taxon>
        <taxon>Metazoa</taxon>
        <taxon>Cnidaria</taxon>
        <taxon>Anthozoa</taxon>
        <taxon>Hexacorallia</taxon>
        <taxon>Scleractinia</taxon>
        <taxon>Astrocoeniina</taxon>
        <taxon>Pocilloporidae</taxon>
        <taxon>Stylophora</taxon>
    </lineage>
</organism>
<evidence type="ECO:0000256" key="3">
    <source>
        <dbReference type="ARBA" id="ARBA00022729"/>
    </source>
</evidence>
<evidence type="ECO:0000256" key="1">
    <source>
        <dbReference type="ARBA" id="ARBA00004167"/>
    </source>
</evidence>
<feature type="domain" description="WSC" evidence="8">
    <location>
        <begin position="30"/>
        <end position="121"/>
    </location>
</feature>
<comment type="caution">
    <text evidence="9">The sequence shown here is derived from an EMBL/GenBank/DDBJ whole genome shotgun (WGS) entry which is preliminary data.</text>
</comment>
<dbReference type="PROSITE" id="PS51212">
    <property type="entry name" value="WSC"/>
    <property type="match status" value="2"/>
</dbReference>
<keyword evidence="6" id="KW-0325">Glycoprotein</keyword>
<feature type="region of interest" description="Disordered" evidence="7">
    <location>
        <begin position="379"/>
        <end position="449"/>
    </location>
</feature>
<dbReference type="GO" id="GO:0016740">
    <property type="term" value="F:transferase activity"/>
    <property type="evidence" value="ECO:0007669"/>
    <property type="project" value="UniProtKB-KW"/>
</dbReference>
<dbReference type="EMBL" id="LSMT01000063">
    <property type="protein sequence ID" value="PFX29575.1"/>
    <property type="molecule type" value="Genomic_DNA"/>
</dbReference>
<dbReference type="SMART" id="SM00321">
    <property type="entry name" value="WSC"/>
    <property type="match status" value="2"/>
</dbReference>
<reference evidence="10" key="1">
    <citation type="journal article" date="2017" name="bioRxiv">
        <title>Comparative analysis of the genomes of Stylophora pistillata and Acropora digitifera provides evidence for extensive differences between species of corals.</title>
        <authorList>
            <person name="Voolstra C.R."/>
            <person name="Li Y."/>
            <person name="Liew Y.J."/>
            <person name="Baumgarten S."/>
            <person name="Zoccola D."/>
            <person name="Flot J.-F."/>
            <person name="Tambutte S."/>
            <person name="Allemand D."/>
            <person name="Aranda M."/>
        </authorList>
    </citation>
    <scope>NUCLEOTIDE SEQUENCE [LARGE SCALE GENOMIC DNA]</scope>
</reference>
<proteinExistence type="predicted"/>
<evidence type="ECO:0000256" key="4">
    <source>
        <dbReference type="ARBA" id="ARBA00022989"/>
    </source>
</evidence>
<keyword evidence="2" id="KW-0812">Transmembrane</keyword>
<feature type="compositionally biased region" description="Polar residues" evidence="7">
    <location>
        <begin position="658"/>
        <end position="672"/>
    </location>
</feature>
<keyword evidence="9" id="KW-0808">Transferase</keyword>
<feature type="compositionally biased region" description="Low complexity" evidence="7">
    <location>
        <begin position="699"/>
        <end position="710"/>
    </location>
</feature>
<dbReference type="STRING" id="50429.A0A2B4SMD6"/>
<dbReference type="InterPro" id="IPR051836">
    <property type="entry name" value="Kremen_rcpt"/>
</dbReference>
<evidence type="ECO:0000256" key="2">
    <source>
        <dbReference type="ARBA" id="ARBA00022692"/>
    </source>
</evidence>
<feature type="region of interest" description="Disordered" evidence="7">
    <location>
        <begin position="595"/>
        <end position="726"/>
    </location>
</feature>
<feature type="compositionally biased region" description="Basic residues" evidence="7">
    <location>
        <begin position="405"/>
        <end position="419"/>
    </location>
</feature>
<feature type="compositionally biased region" description="Polar residues" evidence="7">
    <location>
        <begin position="379"/>
        <end position="389"/>
    </location>
</feature>
<sequence>MSSLQVLQNKAAKVILNRPLYSSSTEALAVLKWLPLEKRRFQRRDLEVYIPTHPATIGACVDTCKWQGFSVAALRNSDLCFCGNAYRKANQVPDAKCDMPCYDNSFEVCGGFMTFSQYWTGIVDSPPAGGFPGIQKHFIPSNHPIPWQLLMHARSRYPPRNMPGSTRGAAWYQSYPYKGKLFYPPSGYQGYQQYYGAKPFANNQAKVYGAYQGQAYRWPYNYNSYKYSDYNVQKGATNRPYSSMLKKVSWKLFKEITGTSKLALAAPRFLGCYQDSESRDLPTEVPVKPLTVEGCVSKCGETGFSIAGLQSSTQCFCGSTYSKYGRLNDKQCSMRCTGNYQEICGGVMMNSLYYTGVGQAIPNTTPSVDLRTQQITYTKNTPLSSYTENQSKHKPRPLVPMKPSPFHKLRLPKAKPKATKVKDKTLKIKPKKITQSKQKEDESKGKPLPMQDYAKLTKMLQMLSRWQQPQPLKLKPVHNVAKVKPTLSYQELRKVLEDMTPDIVKKIANQIIAHDRNKTRLSDMKPLSAEKSLEVHLASKLAGNKDAGFKRVHVKSPNFKNWSNKGNYRSSSKVRNKHEDAVLEDDAQPLQFDKNGDAAKALPKNTSKQILSKGKDPKVSSSVSETGDKDVQGDLETNEDQLPVANNKIGSDTEESLRYSTQRISSVQTTDGNKTHRLPSFIPIADKRRKHKLKHKTKQSSLLHSQLEESTQNQPHDDSKSDVQSNKRTFVNFIITESHNKKKKPLKTKNDSLRKNANHRKIAHTAAANVSSNQEKVHALEKDSVQNGTNQSEVHIATEEVSSTSDREPTQDIDEVFDVNDISKNNTVETKNIEKTGAKLGDTTVEKVINSSHGTGVKQSNNTLLEQAIKIAKKKITHPLILLKYPGIPHKVLHVEAKWNGQFKVKANWKDESETVKKSSKNSFVKKNSVKFKEKTSKGKERNGGDDEGNDEYKFDDSGSRNNLVWKKYRTLKSEVH</sequence>
<dbReference type="AlphaFoldDB" id="A0A2B4SMD6"/>
<name>A0A2B4SMD6_STYPI</name>
<evidence type="ECO:0000256" key="6">
    <source>
        <dbReference type="ARBA" id="ARBA00023180"/>
    </source>
</evidence>
<keyword evidence="4" id="KW-1133">Transmembrane helix</keyword>
<evidence type="ECO:0000313" key="10">
    <source>
        <dbReference type="Proteomes" id="UP000225706"/>
    </source>
</evidence>
<evidence type="ECO:0000313" key="9">
    <source>
        <dbReference type="EMBL" id="PFX29575.1"/>
    </source>
</evidence>
<feature type="region of interest" description="Disordered" evidence="7">
    <location>
        <begin position="918"/>
        <end position="959"/>
    </location>
</feature>
<dbReference type="InterPro" id="IPR002889">
    <property type="entry name" value="WSC_carb-bd"/>
</dbReference>
<evidence type="ECO:0000256" key="7">
    <source>
        <dbReference type="SAM" id="MobiDB-lite"/>
    </source>
</evidence>
<dbReference type="PANTHER" id="PTHR24269">
    <property type="entry name" value="KREMEN PROTEIN"/>
    <property type="match status" value="1"/>
</dbReference>
<feature type="domain" description="WSC" evidence="8">
    <location>
        <begin position="266"/>
        <end position="356"/>
    </location>
</feature>
<evidence type="ECO:0000259" key="8">
    <source>
        <dbReference type="PROSITE" id="PS51212"/>
    </source>
</evidence>
<keyword evidence="10" id="KW-1185">Reference proteome</keyword>
<feature type="compositionally biased region" description="Basic and acidic residues" evidence="7">
    <location>
        <begin position="931"/>
        <end position="959"/>
    </location>
</feature>
<gene>
    <name evidence="9" type="primary">oxt</name>
    <name evidence="9" type="ORF">AWC38_SpisGene5628</name>
</gene>
<accession>A0A2B4SMD6</accession>
<comment type="subcellular location">
    <subcellularLocation>
        <location evidence="1">Membrane</location>
        <topology evidence="1">Single-pass membrane protein</topology>
    </subcellularLocation>
</comment>
<keyword evidence="3" id="KW-0732">Signal</keyword>